<protein>
    <recommendedName>
        <fullName evidence="2">RNA-editing substrate-binding complex 6 protein domain-containing protein</fullName>
    </recommendedName>
</protein>
<dbReference type="Proteomes" id="UP000028837">
    <property type="component" value="Unassembled WGS sequence"/>
</dbReference>
<dbReference type="PANTHER" id="PTHR21228:SF40">
    <property type="entry name" value="LD45607P"/>
    <property type="match status" value="1"/>
</dbReference>
<evidence type="ECO:0000259" key="2">
    <source>
        <dbReference type="Pfam" id="PF26188"/>
    </source>
</evidence>
<evidence type="ECO:0000313" key="4">
    <source>
        <dbReference type="Proteomes" id="UP000028837"/>
    </source>
</evidence>
<name>A0A086KVA3_TOXGO</name>
<dbReference type="VEuPathDB" id="ToxoDB:TGDOM2_230630"/>
<evidence type="ECO:0000313" key="3">
    <source>
        <dbReference type="EMBL" id="KFG48321.1"/>
    </source>
</evidence>
<dbReference type="GO" id="GO:0000963">
    <property type="term" value="P:mitochondrial RNA processing"/>
    <property type="evidence" value="ECO:0007669"/>
    <property type="project" value="TreeGrafter"/>
</dbReference>
<dbReference type="OrthoDB" id="62798at2759"/>
<evidence type="ECO:0000256" key="1">
    <source>
        <dbReference type="SAM" id="MobiDB-lite"/>
    </source>
</evidence>
<feature type="compositionally biased region" description="Basic and acidic residues" evidence="1">
    <location>
        <begin position="563"/>
        <end position="584"/>
    </location>
</feature>
<dbReference type="InterPro" id="IPR050870">
    <property type="entry name" value="FAST_kinase"/>
</dbReference>
<sequence>MRPRALDVAARRGAVSRSPSYFPGESVAGPPERCLPRTFICMSVDRRCRGGAEIPRSGRTFTEKRYNTDTGVKQSIGWRRQQNSAVAAPEACVNWDAFLCRCTRLQSPLAPTRSRLATERATFSTVPAVSLAAIASRSTPELVDGGCVKRDGHTGSVTHMDANDATNSVNVEMLGPFALTRSILKAFREDERDVALWRRFASRARVLLPSLPPSSLVPVLGTFATLGYRDRDLLVGAAEALIPQLSICTGKEVCRVTHHYAQLLTRHDLLFSVCARELARRAHELQPNEVARVLHSYARLGYFHPHLFAVLRRRVFEISKRLEPGALVLVLSAAARLRLRDEKLLAVLAAEICRRIADVNVKGLAVVANVYAEMGVENSFLLDILADEAFRKRHERRPQDAALLLRALGRLGRGCLSSKRQKALVDDLTRDLPRHIKKFSLEQVSMTVAALSRLWGDAPQAITPELGNGAANRQDLLEALGDRVGTLASDLTPQCAAALIFAFAKLGHRHGPLLYHIPEHVERFLPGYSLDQLAKVCFAYSKLHVPNAPVLHLTLQRLPELLRGRNRQRDESGNGDNTGRDTKEAPTTQTVVGAVDWRPIGTECAETGMMRTTSEPSLCNLGDTETRGSIARGCHTGGRDAFQSGLFQGPRRKSQSRLVRLYAERFSGSSLPSSPPSTALHRSGSHGSGPADPGQASTSENGDGEAKMSLPGGLSPSFSKALVKVGPDGMPEKPVFGQALSPAQPRLHSILRILRAMLQLNVFDKTALTLIGDHLADRAPEMEAFSVVTVVDLYAAIGFLHRPLMEKVRIELRDPREGVSFTQDQLRCLFDALQHRLQLSPSEFGVLRVPRTAVTLAAPASSKMEILTSALLRTSAHLDTSGGSCSMTYSVAAADAVDEGSSTDSVDDKRPTDEGSGLGTWFYLHVPAYLETLLQPEVQQAIASVAEDAEALEAELTSFDFPVAHTREFNADPKQHQV</sequence>
<dbReference type="AlphaFoldDB" id="A0A086KVA3"/>
<dbReference type="GO" id="GO:0003723">
    <property type="term" value="F:RNA binding"/>
    <property type="evidence" value="ECO:0007669"/>
    <property type="project" value="TreeGrafter"/>
</dbReference>
<dbReference type="EMBL" id="AHZU02000112">
    <property type="protein sequence ID" value="KFG48321.1"/>
    <property type="molecule type" value="Genomic_DNA"/>
</dbReference>
<proteinExistence type="predicted"/>
<organism evidence="3 4">
    <name type="scientific">Toxoplasma gondii GAB2-2007-GAL-DOM2</name>
    <dbReference type="NCBI Taxonomy" id="1130820"/>
    <lineage>
        <taxon>Eukaryota</taxon>
        <taxon>Sar</taxon>
        <taxon>Alveolata</taxon>
        <taxon>Apicomplexa</taxon>
        <taxon>Conoidasida</taxon>
        <taxon>Coccidia</taxon>
        <taxon>Eucoccidiorida</taxon>
        <taxon>Eimeriorina</taxon>
        <taxon>Sarcocystidae</taxon>
        <taxon>Toxoplasma</taxon>
    </lineage>
</organism>
<dbReference type="GO" id="GO:0044528">
    <property type="term" value="P:regulation of mitochondrial mRNA stability"/>
    <property type="evidence" value="ECO:0007669"/>
    <property type="project" value="TreeGrafter"/>
</dbReference>
<gene>
    <name evidence="3" type="ORF">TGDOM2_230630</name>
</gene>
<dbReference type="GO" id="GO:0005759">
    <property type="term" value="C:mitochondrial matrix"/>
    <property type="evidence" value="ECO:0007669"/>
    <property type="project" value="TreeGrafter"/>
</dbReference>
<reference evidence="3 4" key="1">
    <citation type="submission" date="2014-02" db="EMBL/GenBank/DDBJ databases">
        <authorList>
            <person name="Sibley D."/>
            <person name="Venepally P."/>
            <person name="Karamycheva S."/>
            <person name="Hadjithomas M."/>
            <person name="Khan A."/>
            <person name="Brunk B."/>
            <person name="Roos D."/>
            <person name="Caler E."/>
            <person name="Lorenzi H."/>
        </authorList>
    </citation>
    <scope>NUCLEOTIDE SEQUENCE [LARGE SCALE GENOMIC DNA]</scope>
    <source>
        <strain evidence="3 4">GAB2-2007-GAL-DOM2</strain>
    </source>
</reference>
<comment type="caution">
    <text evidence="3">The sequence shown here is derived from an EMBL/GenBank/DDBJ whole genome shotgun (WGS) entry which is preliminary data.</text>
</comment>
<dbReference type="PANTHER" id="PTHR21228">
    <property type="entry name" value="FAST LEU-RICH DOMAIN-CONTAINING"/>
    <property type="match status" value="1"/>
</dbReference>
<feature type="region of interest" description="Disordered" evidence="1">
    <location>
        <begin position="563"/>
        <end position="592"/>
    </location>
</feature>
<feature type="region of interest" description="Disordered" evidence="1">
    <location>
        <begin position="667"/>
        <end position="715"/>
    </location>
</feature>
<dbReference type="SMR" id="A0A086KVA3"/>
<dbReference type="Pfam" id="PF26188">
    <property type="entry name" value="RESC6"/>
    <property type="match status" value="1"/>
</dbReference>
<feature type="domain" description="RNA-editing substrate-binding complex 6 protein" evidence="2">
    <location>
        <begin position="272"/>
        <end position="459"/>
    </location>
</feature>
<dbReference type="InterPro" id="IPR058917">
    <property type="entry name" value="RESC6_dom"/>
</dbReference>
<accession>A0A086KVA3</accession>
<dbReference type="GO" id="GO:0035770">
    <property type="term" value="C:ribonucleoprotein granule"/>
    <property type="evidence" value="ECO:0007669"/>
    <property type="project" value="TreeGrafter"/>
</dbReference>